<feature type="compositionally biased region" description="Polar residues" evidence="1">
    <location>
        <begin position="509"/>
        <end position="530"/>
    </location>
</feature>
<evidence type="ECO:0000313" key="4">
    <source>
        <dbReference type="Proteomes" id="UP001321473"/>
    </source>
</evidence>
<dbReference type="InterPro" id="IPR037746">
    <property type="entry name" value="Dok-7"/>
</dbReference>
<feature type="region of interest" description="Disordered" evidence="1">
    <location>
        <begin position="509"/>
        <end position="535"/>
    </location>
</feature>
<dbReference type="SMART" id="SM01244">
    <property type="entry name" value="IRS"/>
    <property type="match status" value="1"/>
</dbReference>
<comment type="caution">
    <text evidence="3">The sequence shown here is derived from an EMBL/GenBank/DDBJ whole genome shotgun (WGS) entry which is preliminary data.</text>
</comment>
<dbReference type="InterPro" id="IPR002404">
    <property type="entry name" value="IRS_PTB"/>
</dbReference>
<dbReference type="GO" id="GO:0007528">
    <property type="term" value="P:neuromuscular junction development"/>
    <property type="evidence" value="ECO:0007669"/>
    <property type="project" value="TreeGrafter"/>
</dbReference>
<gene>
    <name evidence="3" type="ORF">V5799_014780</name>
</gene>
<dbReference type="GO" id="GO:0019901">
    <property type="term" value="F:protein kinase binding"/>
    <property type="evidence" value="ECO:0007669"/>
    <property type="project" value="InterPro"/>
</dbReference>
<proteinExistence type="predicted"/>
<feature type="region of interest" description="Disordered" evidence="1">
    <location>
        <begin position="271"/>
        <end position="290"/>
    </location>
</feature>
<dbReference type="SMART" id="SM00310">
    <property type="entry name" value="PTBI"/>
    <property type="match status" value="1"/>
</dbReference>
<evidence type="ECO:0000313" key="3">
    <source>
        <dbReference type="EMBL" id="KAK8768755.1"/>
    </source>
</evidence>
<dbReference type="Pfam" id="PF02174">
    <property type="entry name" value="IRS"/>
    <property type="match status" value="1"/>
</dbReference>
<feature type="compositionally biased region" description="Low complexity" evidence="1">
    <location>
        <begin position="206"/>
        <end position="224"/>
    </location>
</feature>
<feature type="region of interest" description="Disordered" evidence="1">
    <location>
        <begin position="710"/>
        <end position="736"/>
    </location>
</feature>
<dbReference type="PROSITE" id="PS51064">
    <property type="entry name" value="IRS_PTB"/>
    <property type="match status" value="1"/>
</dbReference>
<organism evidence="3 4">
    <name type="scientific">Amblyomma americanum</name>
    <name type="common">Lone star tick</name>
    <dbReference type="NCBI Taxonomy" id="6943"/>
    <lineage>
        <taxon>Eukaryota</taxon>
        <taxon>Metazoa</taxon>
        <taxon>Ecdysozoa</taxon>
        <taxon>Arthropoda</taxon>
        <taxon>Chelicerata</taxon>
        <taxon>Arachnida</taxon>
        <taxon>Acari</taxon>
        <taxon>Parasitiformes</taxon>
        <taxon>Ixodida</taxon>
        <taxon>Ixodoidea</taxon>
        <taxon>Ixodidae</taxon>
        <taxon>Amblyomminae</taxon>
        <taxon>Amblyomma</taxon>
    </lineage>
</organism>
<evidence type="ECO:0000256" key="1">
    <source>
        <dbReference type="SAM" id="MobiDB-lite"/>
    </source>
</evidence>
<accession>A0AAQ4E215</accession>
<dbReference type="Gene3D" id="2.30.29.30">
    <property type="entry name" value="Pleckstrin-homology domain (PH domain)/Phosphotyrosine-binding domain (PTB)"/>
    <property type="match status" value="2"/>
</dbReference>
<feature type="compositionally biased region" description="Polar residues" evidence="1">
    <location>
        <begin position="279"/>
        <end position="290"/>
    </location>
</feature>
<feature type="domain" description="IRS-type PTB" evidence="2">
    <location>
        <begin position="83"/>
        <end position="188"/>
    </location>
</feature>
<dbReference type="EMBL" id="JARKHS020023493">
    <property type="protein sequence ID" value="KAK8768755.1"/>
    <property type="molecule type" value="Genomic_DNA"/>
</dbReference>
<dbReference type="PANTHER" id="PTHR21636">
    <property type="entry name" value="PROTEIN DOK-7"/>
    <property type="match status" value="1"/>
</dbReference>
<dbReference type="Proteomes" id="UP001321473">
    <property type="component" value="Unassembled WGS sequence"/>
</dbReference>
<dbReference type="SUPFAM" id="SSF50729">
    <property type="entry name" value="PH domain-like"/>
    <property type="match status" value="1"/>
</dbReference>
<feature type="compositionally biased region" description="Low complexity" evidence="1">
    <location>
        <begin position="421"/>
        <end position="437"/>
    </location>
</feature>
<sequence>MSAFHLPADCIHVQLYRDSKERCKQGPTKASLSLAGCLGLESGFTLDKESHTLALICPDLVLALAFDSRELLIQWQVKIRANVAEVQQFLVQIWHAPGRAKLASGPARLHLQDHLFCLTSGLPPRLLGSWPLKELRRFGLVDGKFCFEGGSKCGKGEGLHVLHTNQAEELAEAFEAASRGKLASRRKLPCKTSAMETPSRMSLQPRSRAQESSQCSSSESRRPLLSSGCSDVGSCDACFEIVRFAGDAPTPDDFFRSRTFCKVHYRWPSCVSQGGAAPSVSSSDAESADTVSLTISDIQEPPPGSKEASDNQVSSPLPVSGSAPAVWTYTHCGKCGRHYCARCSFPSQNGRSPDGSRWFPPQWIGDLKTNPQQAWTTGAAVHGRSPSITETGSRPTSGVASQASSGRGGKPSDRASLCSQSSGTSSASTSGASTSSSEYNVPRSFLESLYDQPRSVIHTDSDLFRNHPGTRPPSGATPSPVVDSMLPAVHGFGAAPCACSARVAQTSAETPLARSGSSDSPLVSPKRTTPQPRPACTCNVRQQYQNYDIPRAALANLYLKEQSKNAADFAPDLQANDPSLDAAMHYDIPKKYKQAAFGLPGERYAAGLKGSSESSTTSSDSDYIETLSLCSSGSNGSGSEYLRCEDIAAGKPAACPVSCGLKPRSAKEYNAVDRSAIRHDMHEEGLCGALHSCHRTHHHAPIHLTLPKVVRSAPPPSPVQGNGARGGATKPSPAAS</sequence>
<feature type="region of interest" description="Disordered" evidence="1">
    <location>
        <begin position="350"/>
        <end position="438"/>
    </location>
</feature>
<evidence type="ECO:0000259" key="2">
    <source>
        <dbReference type="PROSITE" id="PS51064"/>
    </source>
</evidence>
<feature type="region of interest" description="Disordered" evidence="1">
    <location>
        <begin position="460"/>
        <end position="482"/>
    </location>
</feature>
<dbReference type="PANTHER" id="PTHR21636:SF2">
    <property type="entry name" value="PROTEIN DOK-7"/>
    <property type="match status" value="1"/>
</dbReference>
<dbReference type="InterPro" id="IPR011993">
    <property type="entry name" value="PH-like_dom_sf"/>
</dbReference>
<feature type="region of interest" description="Disordered" evidence="1">
    <location>
        <begin position="296"/>
        <end position="320"/>
    </location>
</feature>
<feature type="compositionally biased region" description="Polar residues" evidence="1">
    <location>
        <begin position="386"/>
        <end position="405"/>
    </location>
</feature>
<name>A0AAQ4E215_AMBAM</name>
<protein>
    <recommendedName>
        <fullName evidence="2">IRS-type PTB domain-containing protein</fullName>
    </recommendedName>
</protein>
<keyword evidence="4" id="KW-1185">Reference proteome</keyword>
<dbReference type="AlphaFoldDB" id="A0AAQ4E215"/>
<feature type="compositionally biased region" description="Polar residues" evidence="1">
    <location>
        <begin position="194"/>
        <end position="205"/>
    </location>
</feature>
<reference evidence="3 4" key="1">
    <citation type="journal article" date="2023" name="Arcadia Sci">
        <title>De novo assembly of a long-read Amblyomma americanum tick genome.</title>
        <authorList>
            <person name="Chou S."/>
            <person name="Poskanzer K.E."/>
            <person name="Rollins M."/>
            <person name="Thuy-Boun P.S."/>
        </authorList>
    </citation>
    <scope>NUCLEOTIDE SEQUENCE [LARGE SCALE GENOMIC DNA]</scope>
    <source>
        <strain evidence="3">F_SG_1</strain>
        <tissue evidence="3">Salivary glands</tissue>
    </source>
</reference>
<feature type="region of interest" description="Disordered" evidence="1">
    <location>
        <begin position="192"/>
        <end position="224"/>
    </location>
</feature>